<feature type="transmembrane region" description="Helical" evidence="5">
    <location>
        <begin position="270"/>
        <end position="291"/>
    </location>
</feature>
<keyword evidence="7" id="KW-1185">Reference proteome</keyword>
<proteinExistence type="predicted"/>
<feature type="transmembrane region" description="Helical" evidence="5">
    <location>
        <begin position="245"/>
        <end position="264"/>
    </location>
</feature>
<dbReference type="AlphaFoldDB" id="A0A844ALM7"/>
<organism evidence="6 7">
    <name type="scientific">Tritonibacter aquimaris</name>
    <dbReference type="NCBI Taxonomy" id="2663379"/>
    <lineage>
        <taxon>Bacteria</taxon>
        <taxon>Pseudomonadati</taxon>
        <taxon>Pseudomonadota</taxon>
        <taxon>Alphaproteobacteria</taxon>
        <taxon>Rhodobacterales</taxon>
        <taxon>Paracoccaceae</taxon>
        <taxon>Tritonibacter</taxon>
    </lineage>
</organism>
<evidence type="ECO:0008006" key="8">
    <source>
        <dbReference type="Google" id="ProtNLM"/>
    </source>
</evidence>
<evidence type="ECO:0000256" key="2">
    <source>
        <dbReference type="ARBA" id="ARBA00022692"/>
    </source>
</evidence>
<evidence type="ECO:0000256" key="1">
    <source>
        <dbReference type="ARBA" id="ARBA00004141"/>
    </source>
</evidence>
<dbReference type="Proteomes" id="UP000436694">
    <property type="component" value="Unassembled WGS sequence"/>
</dbReference>
<keyword evidence="2 5" id="KW-0812">Transmembrane</keyword>
<feature type="transmembrane region" description="Helical" evidence="5">
    <location>
        <begin position="134"/>
        <end position="150"/>
    </location>
</feature>
<dbReference type="EMBL" id="WIXK01000005">
    <property type="protein sequence ID" value="MQY43040.1"/>
    <property type="molecule type" value="Genomic_DNA"/>
</dbReference>
<keyword evidence="3 5" id="KW-1133">Transmembrane helix</keyword>
<feature type="transmembrane region" description="Helical" evidence="5">
    <location>
        <begin position="188"/>
        <end position="207"/>
    </location>
</feature>
<dbReference type="GO" id="GO:0016020">
    <property type="term" value="C:membrane"/>
    <property type="evidence" value="ECO:0007669"/>
    <property type="project" value="UniProtKB-SubCell"/>
</dbReference>
<dbReference type="SUPFAM" id="SSF103481">
    <property type="entry name" value="Multidrug resistance efflux transporter EmrE"/>
    <property type="match status" value="1"/>
</dbReference>
<dbReference type="RefSeq" id="WP_153547833.1">
    <property type="nucleotide sequence ID" value="NZ_WIXK01000005.1"/>
</dbReference>
<protein>
    <recommendedName>
        <fullName evidence="8">EamA-like transporter family protein</fullName>
    </recommendedName>
</protein>
<name>A0A844ALM7_9RHOB</name>
<feature type="transmembrane region" description="Helical" evidence="5">
    <location>
        <begin position="156"/>
        <end position="176"/>
    </location>
</feature>
<sequence>MASSSHPSDVQPSNQAGGVLGRISLFLCPLSLALMGLAVKLSAGFTTELILLARFAFSALIYLLILQWRGFDFRSIRPARHILRSVLGLASVSCLFGSISLIPLSTALCLSYMVPVFTYGISVYTGAARLDHRALLILGALVGVALIVQPEASVDPLGAALGICSALCGALALFEIKRLSQCESPDAVLIMYFLYSTGILACAVLFLDSWPLAAEFALINTSGLIAVGILGLLYQLFLLTALRQATVATMSMALLVAVALGYGIDTLLLGAALSPLAVWGTALLALSLMGYHRASR</sequence>
<feature type="transmembrane region" description="Helical" evidence="5">
    <location>
        <begin position="213"/>
        <end position="233"/>
    </location>
</feature>
<keyword evidence="4 5" id="KW-0472">Membrane</keyword>
<dbReference type="PANTHER" id="PTHR22911">
    <property type="entry name" value="ACYL-MALONYL CONDENSING ENZYME-RELATED"/>
    <property type="match status" value="1"/>
</dbReference>
<evidence type="ECO:0000256" key="3">
    <source>
        <dbReference type="ARBA" id="ARBA00022989"/>
    </source>
</evidence>
<comment type="subcellular location">
    <subcellularLocation>
        <location evidence="1">Membrane</location>
        <topology evidence="1">Multi-pass membrane protein</topology>
    </subcellularLocation>
</comment>
<dbReference type="PANTHER" id="PTHR22911:SF6">
    <property type="entry name" value="SOLUTE CARRIER FAMILY 35 MEMBER G1"/>
    <property type="match status" value="1"/>
</dbReference>
<evidence type="ECO:0000313" key="7">
    <source>
        <dbReference type="Proteomes" id="UP000436694"/>
    </source>
</evidence>
<reference evidence="6 7" key="1">
    <citation type="submission" date="2019-10" db="EMBL/GenBank/DDBJ databases">
        <title>Epibacterium sp. nov., isolated from seawater.</title>
        <authorList>
            <person name="Zhang X."/>
            <person name="Li N."/>
        </authorList>
    </citation>
    <scope>NUCLEOTIDE SEQUENCE [LARGE SCALE GENOMIC DNA]</scope>
    <source>
        <strain evidence="6 7">SM1969</strain>
    </source>
</reference>
<feature type="transmembrane region" description="Helical" evidence="5">
    <location>
        <begin position="110"/>
        <end position="127"/>
    </location>
</feature>
<comment type="caution">
    <text evidence="6">The sequence shown here is derived from an EMBL/GenBank/DDBJ whole genome shotgun (WGS) entry which is preliminary data.</text>
</comment>
<evidence type="ECO:0000256" key="4">
    <source>
        <dbReference type="ARBA" id="ARBA00023136"/>
    </source>
</evidence>
<gene>
    <name evidence="6" type="ORF">GG681_10350</name>
</gene>
<feature type="transmembrane region" description="Helical" evidence="5">
    <location>
        <begin position="45"/>
        <end position="65"/>
    </location>
</feature>
<evidence type="ECO:0000313" key="6">
    <source>
        <dbReference type="EMBL" id="MQY43040.1"/>
    </source>
</evidence>
<accession>A0A844ALM7</accession>
<feature type="transmembrane region" description="Helical" evidence="5">
    <location>
        <begin position="20"/>
        <end position="39"/>
    </location>
</feature>
<evidence type="ECO:0000256" key="5">
    <source>
        <dbReference type="SAM" id="Phobius"/>
    </source>
</evidence>
<dbReference type="InterPro" id="IPR037185">
    <property type="entry name" value="EmrE-like"/>
</dbReference>